<dbReference type="GO" id="GO:0009401">
    <property type="term" value="P:phosphoenolpyruvate-dependent sugar phosphotransferase system"/>
    <property type="evidence" value="ECO:0007669"/>
    <property type="project" value="TreeGrafter"/>
</dbReference>
<organism evidence="3 4">
    <name type="scientific">Paractinoplanes brasiliensis</name>
    <dbReference type="NCBI Taxonomy" id="52695"/>
    <lineage>
        <taxon>Bacteria</taxon>
        <taxon>Bacillati</taxon>
        <taxon>Actinomycetota</taxon>
        <taxon>Actinomycetes</taxon>
        <taxon>Micromonosporales</taxon>
        <taxon>Micromonosporaceae</taxon>
        <taxon>Paractinoplanes</taxon>
    </lineage>
</organism>
<dbReference type="GO" id="GO:0097367">
    <property type="term" value="F:carbohydrate derivative binding"/>
    <property type="evidence" value="ECO:0007669"/>
    <property type="project" value="InterPro"/>
</dbReference>
<evidence type="ECO:0000313" key="4">
    <source>
        <dbReference type="Proteomes" id="UP000294901"/>
    </source>
</evidence>
<dbReference type="InterPro" id="IPR050303">
    <property type="entry name" value="GatZ_KbaZ_carbometab"/>
</dbReference>
<dbReference type="PANTHER" id="PTHR32502">
    <property type="entry name" value="N-ACETYLGALACTOSAMINE PERMEASE II COMPONENT-RELATED"/>
    <property type="match status" value="1"/>
</dbReference>
<proteinExistence type="predicted"/>
<name>A0A4R6K182_9ACTN</name>
<dbReference type="AlphaFoldDB" id="A0A4R6K182"/>
<dbReference type="InterPro" id="IPR001347">
    <property type="entry name" value="SIS_dom"/>
</dbReference>
<dbReference type="SUPFAM" id="SSF53697">
    <property type="entry name" value="SIS domain"/>
    <property type="match status" value="1"/>
</dbReference>
<evidence type="ECO:0000313" key="3">
    <source>
        <dbReference type="EMBL" id="TDO41851.1"/>
    </source>
</evidence>
<evidence type="ECO:0000259" key="2">
    <source>
        <dbReference type="PROSITE" id="PS51464"/>
    </source>
</evidence>
<dbReference type="GO" id="GO:0016853">
    <property type="term" value="F:isomerase activity"/>
    <property type="evidence" value="ECO:0007669"/>
    <property type="project" value="UniProtKB-KW"/>
</dbReference>
<accession>A0A4R6K182</accession>
<protein>
    <submittedName>
        <fullName evidence="3">Tagatose-6-phosphate ketose/aldose isomerase</fullName>
    </submittedName>
</protein>
<dbReference type="CDD" id="cd05008">
    <property type="entry name" value="SIS_GlmS_GlmD_1"/>
    <property type="match status" value="1"/>
</dbReference>
<dbReference type="OrthoDB" id="9779207at2"/>
<dbReference type="EMBL" id="SNWR01000001">
    <property type="protein sequence ID" value="TDO41851.1"/>
    <property type="molecule type" value="Genomic_DNA"/>
</dbReference>
<keyword evidence="3" id="KW-0413">Isomerase</keyword>
<evidence type="ECO:0000256" key="1">
    <source>
        <dbReference type="ARBA" id="ARBA00022737"/>
    </source>
</evidence>
<feature type="domain" description="SIS" evidence="2">
    <location>
        <begin position="36"/>
        <end position="187"/>
    </location>
</feature>
<dbReference type="Pfam" id="PF01380">
    <property type="entry name" value="SIS"/>
    <property type="match status" value="1"/>
</dbReference>
<reference evidence="3 4" key="1">
    <citation type="submission" date="2019-03" db="EMBL/GenBank/DDBJ databases">
        <title>Sequencing the genomes of 1000 actinobacteria strains.</title>
        <authorList>
            <person name="Klenk H.-P."/>
        </authorList>
    </citation>
    <scope>NUCLEOTIDE SEQUENCE [LARGE SCALE GENOMIC DNA]</scope>
    <source>
        <strain evidence="3 4">DSM 43805</strain>
    </source>
</reference>
<dbReference type="Proteomes" id="UP000294901">
    <property type="component" value="Unassembled WGS sequence"/>
</dbReference>
<dbReference type="Gene3D" id="3.40.50.10490">
    <property type="entry name" value="Glucose-6-phosphate isomerase like protein, domain 1"/>
    <property type="match status" value="2"/>
</dbReference>
<dbReference type="PANTHER" id="PTHR32502:SF3">
    <property type="entry name" value="D-GALACTOSAMINE-6-PHOSPHATE DEAMINASE AGAS-RELATED"/>
    <property type="match status" value="1"/>
</dbReference>
<dbReference type="PROSITE" id="PS51464">
    <property type="entry name" value="SIS"/>
    <property type="match status" value="2"/>
</dbReference>
<dbReference type="RefSeq" id="WP_133875828.1">
    <property type="nucleotide sequence ID" value="NZ_BOMD01000064.1"/>
</dbReference>
<sequence length="371" mass="38537">MASSAFTKAEIEQQPSVWRATRAVVTAARGEIDRLLAAALADPRTRIVLTGAGTSAYAGELLAGELTRRLGRPVEAVPTTDLVTDPEAAAVPGRPMLLVSFARSGNSPESVAAAELVDRLADPAHHLVITCNAEGALSRRYTGAANATAIHLPPATNDRGFAMTSSFTSMVLAAYLSLAGDADVDALANAAETVLDNAADIEKAVTTLAPDRIVYLGSGGLKGLAHEAALKCLELTAGDVLALGESTLAFRHGPKAALTADTLAAVFLSGDAYRRAYDLDLVRELVTSLGADRVVVIGDEPYESGVAHWNVPRPPGTPDALWAIAAVLTAQLTALACSLARGHTPDDPFPAGEVNRVVRGVTIHHFGEGED</sequence>
<dbReference type="GO" id="GO:1901135">
    <property type="term" value="P:carbohydrate derivative metabolic process"/>
    <property type="evidence" value="ECO:0007669"/>
    <property type="project" value="InterPro"/>
</dbReference>
<dbReference type="GO" id="GO:0005886">
    <property type="term" value="C:plasma membrane"/>
    <property type="evidence" value="ECO:0007669"/>
    <property type="project" value="TreeGrafter"/>
</dbReference>
<dbReference type="InterPro" id="IPR046348">
    <property type="entry name" value="SIS_dom_sf"/>
</dbReference>
<gene>
    <name evidence="3" type="ORF">C8E87_5604</name>
</gene>
<dbReference type="InterPro" id="IPR035466">
    <property type="entry name" value="GlmS/AgaS_SIS"/>
</dbReference>
<comment type="caution">
    <text evidence="3">The sequence shown here is derived from an EMBL/GenBank/DDBJ whole genome shotgun (WGS) entry which is preliminary data.</text>
</comment>
<keyword evidence="4" id="KW-1185">Reference proteome</keyword>
<keyword evidence="1" id="KW-0677">Repeat</keyword>
<feature type="domain" description="SIS" evidence="2">
    <location>
        <begin position="197"/>
        <end position="348"/>
    </location>
</feature>